<evidence type="ECO:0000313" key="1">
    <source>
        <dbReference type="EMBL" id="SFI90618.1"/>
    </source>
</evidence>
<dbReference type="RefSeq" id="WP_090058893.1">
    <property type="nucleotide sequence ID" value="NZ_FORH01000001.1"/>
</dbReference>
<evidence type="ECO:0000313" key="2">
    <source>
        <dbReference type="Proteomes" id="UP000199630"/>
    </source>
</evidence>
<protein>
    <submittedName>
        <fullName evidence="1">Uncharacterized protein</fullName>
    </submittedName>
</protein>
<dbReference type="Proteomes" id="UP000199630">
    <property type="component" value="Unassembled WGS sequence"/>
</dbReference>
<gene>
    <name evidence="1" type="ORF">SAMN04487991_1208</name>
</gene>
<dbReference type="AlphaFoldDB" id="A0A1I3M0Y1"/>
<dbReference type="EMBL" id="FORH01000001">
    <property type="protein sequence ID" value="SFI90618.1"/>
    <property type="molecule type" value="Genomic_DNA"/>
</dbReference>
<reference evidence="2" key="1">
    <citation type="submission" date="2016-10" db="EMBL/GenBank/DDBJ databases">
        <authorList>
            <person name="Varghese N."/>
            <person name="Submissions S."/>
        </authorList>
    </citation>
    <scope>NUCLEOTIDE SEQUENCE [LARGE SCALE GENOMIC DNA]</scope>
    <source>
        <strain evidence="2">DSM 26471</strain>
    </source>
</reference>
<sequence>MELVFDIAGRLCAADRVTMRGNVLEVEFGHNVVGALADAFDRSQAVSILGVPSLSVSYSVQDYRAEGTQGCKATLAVMSSAGRVLH</sequence>
<accession>A0A1I3M0Y1</accession>
<dbReference type="OrthoDB" id="7865723at2"/>
<keyword evidence="2" id="KW-1185">Reference proteome</keyword>
<proteinExistence type="predicted"/>
<name>A0A1I3M0Y1_9RHOB</name>
<organism evidence="1 2">
    <name type="scientific">Celeribacter neptunius</name>
    <dbReference type="NCBI Taxonomy" id="588602"/>
    <lineage>
        <taxon>Bacteria</taxon>
        <taxon>Pseudomonadati</taxon>
        <taxon>Pseudomonadota</taxon>
        <taxon>Alphaproteobacteria</taxon>
        <taxon>Rhodobacterales</taxon>
        <taxon>Roseobacteraceae</taxon>
        <taxon>Celeribacter</taxon>
    </lineage>
</organism>